<dbReference type="EMBL" id="JARBHB010000012">
    <property type="protein sequence ID" value="KAJ8871374.1"/>
    <property type="molecule type" value="Genomic_DNA"/>
</dbReference>
<dbReference type="Proteomes" id="UP001159363">
    <property type="component" value="Chromosome 11"/>
</dbReference>
<evidence type="ECO:0000256" key="1">
    <source>
        <dbReference type="SAM" id="Phobius"/>
    </source>
</evidence>
<organism evidence="3 4">
    <name type="scientific">Dryococelus australis</name>
    <dbReference type="NCBI Taxonomy" id="614101"/>
    <lineage>
        <taxon>Eukaryota</taxon>
        <taxon>Metazoa</taxon>
        <taxon>Ecdysozoa</taxon>
        <taxon>Arthropoda</taxon>
        <taxon>Hexapoda</taxon>
        <taxon>Insecta</taxon>
        <taxon>Pterygota</taxon>
        <taxon>Neoptera</taxon>
        <taxon>Polyneoptera</taxon>
        <taxon>Phasmatodea</taxon>
        <taxon>Verophasmatodea</taxon>
        <taxon>Anareolatae</taxon>
        <taxon>Phasmatidae</taxon>
        <taxon>Eurycanthinae</taxon>
        <taxon>Dryococelus</taxon>
    </lineage>
</organism>
<evidence type="ECO:0000313" key="4">
    <source>
        <dbReference type="Proteomes" id="UP001159363"/>
    </source>
</evidence>
<keyword evidence="1" id="KW-0812">Transmembrane</keyword>
<proteinExistence type="predicted"/>
<dbReference type="InterPro" id="IPR011989">
    <property type="entry name" value="ARM-like"/>
</dbReference>
<gene>
    <name evidence="3" type="ORF">PR048_027691</name>
</gene>
<dbReference type="InterPro" id="IPR045478">
    <property type="entry name" value="Exportin-5_C"/>
</dbReference>
<sequence>MTCDIKAKTILADVSMGGSCLGVCWYTLVYKISCVFCCVQVLDCVLSRILMCSERPSLESGITLLEMCLRFEPTCPLLLSVLLSSISALFVFLSMAPPDTSTSLLRRVLAKIFGALVFTVPGQTREARSIAVKNVRRHAASLTVKIGIKYPLILLPLFDEIHATIQNISNDPNQLSNMERVALQVSFITSTVTKLLYLHCFTNVVIQS</sequence>
<evidence type="ECO:0000313" key="3">
    <source>
        <dbReference type="EMBL" id="KAJ8871374.1"/>
    </source>
</evidence>
<evidence type="ECO:0000259" key="2">
    <source>
        <dbReference type="Pfam" id="PF19273"/>
    </source>
</evidence>
<accession>A0ABQ9GH85</accession>
<reference evidence="3 4" key="1">
    <citation type="submission" date="2023-02" db="EMBL/GenBank/DDBJ databases">
        <title>LHISI_Scaffold_Assembly.</title>
        <authorList>
            <person name="Stuart O.P."/>
            <person name="Cleave R."/>
            <person name="Magrath M.J.L."/>
            <person name="Mikheyev A.S."/>
        </authorList>
    </citation>
    <scope>NUCLEOTIDE SEQUENCE [LARGE SCALE GENOMIC DNA]</scope>
    <source>
        <strain evidence="3">Daus_M_001</strain>
        <tissue evidence="3">Leg muscle</tissue>
    </source>
</reference>
<feature type="transmembrane region" description="Helical" evidence="1">
    <location>
        <begin position="77"/>
        <end position="96"/>
    </location>
</feature>
<dbReference type="Gene3D" id="1.25.10.10">
    <property type="entry name" value="Leucine-rich Repeat Variant"/>
    <property type="match status" value="1"/>
</dbReference>
<keyword evidence="1" id="KW-1133">Transmembrane helix</keyword>
<comment type="caution">
    <text evidence="3">The sequence shown here is derived from an EMBL/GenBank/DDBJ whole genome shotgun (WGS) entry which is preliminary data.</text>
</comment>
<feature type="domain" description="Exportin-5 C-terminal" evidence="2">
    <location>
        <begin position="63"/>
        <end position="188"/>
    </location>
</feature>
<keyword evidence="1" id="KW-0472">Membrane</keyword>
<name>A0ABQ9GH85_9NEOP</name>
<dbReference type="Pfam" id="PF19273">
    <property type="entry name" value="Exportin-5"/>
    <property type="match status" value="1"/>
</dbReference>
<keyword evidence="4" id="KW-1185">Reference proteome</keyword>
<protein>
    <recommendedName>
        <fullName evidence="2">Exportin-5 C-terminal domain-containing protein</fullName>
    </recommendedName>
</protein>